<dbReference type="GO" id="GO:0007165">
    <property type="term" value="P:signal transduction"/>
    <property type="evidence" value="ECO:0007669"/>
    <property type="project" value="UniProtKB-KW"/>
</dbReference>
<feature type="domain" description="HAMP" evidence="7">
    <location>
        <begin position="187"/>
        <end position="240"/>
    </location>
</feature>
<dbReference type="AlphaFoldDB" id="A0A6A8GIS3"/>
<comment type="caution">
    <text evidence="8">The sequence shown here is derived from an EMBL/GenBank/DDBJ whole genome shotgun (WGS) entry which is preliminary data.</text>
</comment>
<dbReference type="InterPro" id="IPR004089">
    <property type="entry name" value="MCPsignal_dom"/>
</dbReference>
<comment type="similarity">
    <text evidence="2">Belongs to the methyl-accepting chemotaxis (MCP) protein family.</text>
</comment>
<evidence type="ECO:0000256" key="3">
    <source>
        <dbReference type="PROSITE-ProRule" id="PRU00284"/>
    </source>
</evidence>
<keyword evidence="1 3" id="KW-0807">Transducer</keyword>
<dbReference type="InterPro" id="IPR003660">
    <property type="entry name" value="HAMP_dom"/>
</dbReference>
<evidence type="ECO:0000259" key="6">
    <source>
        <dbReference type="PROSITE" id="PS50111"/>
    </source>
</evidence>
<evidence type="ECO:0000256" key="5">
    <source>
        <dbReference type="SAM" id="Phobius"/>
    </source>
</evidence>
<dbReference type="CDD" id="cd06225">
    <property type="entry name" value="HAMP"/>
    <property type="match status" value="1"/>
</dbReference>
<dbReference type="Gene3D" id="1.10.287.950">
    <property type="entry name" value="Methyl-accepting chemotaxis protein"/>
    <property type="match status" value="1"/>
</dbReference>
<evidence type="ECO:0000259" key="7">
    <source>
        <dbReference type="PROSITE" id="PS50885"/>
    </source>
</evidence>
<feature type="domain" description="Methyl-accepting transducer" evidence="6">
    <location>
        <begin position="259"/>
        <end position="496"/>
    </location>
</feature>
<dbReference type="PROSITE" id="PS50885">
    <property type="entry name" value="HAMP"/>
    <property type="match status" value="2"/>
</dbReference>
<keyword evidence="5" id="KW-1133">Transmembrane helix</keyword>
<sequence length="567" mass="60167">MPWGPGSDVMCMKTPLCRENRIPSNRPATQLVLWVGTVVFNSDTDTHSYFKRIGELTPMSRSLGLSLRGLKPKIGAGVGAIGVAGGSVAVFSYVQTGSTQLLGVTLVATVVTMGVIGAAALTVFREVETLRQKMTAIERGNLDVDLTTDRDDEIGELYESFAGMRDSLQDSLDEGERHRKRAEKSTARLEHVAASYGETMQACADGDLTRRVDTDVESEAMRHVGDSLNEMLDSLEPTIANVKGFAGTVTDESRTVTRQSETVEHRSQEVNEDVGEIAADAARQTEHLDDIVAGVADLSAAIDRVRDATDVATDTSAEVAARSEQGRAAATEGLDTFEEIRDQTEAALHTVSRLQTRVDEMDEVATTIGDVANQTRLLALNANIEAAHARSGDAAGFAVVAEEVKSLADEANESADEIHELAAAVDDETTSSVGAIRELDHLVGAGGETVEAALGTLDDIAVHAETMDAEVQAIRDAADGQTAAIEGVDERTEKIRAIAEQTRANATAVSRSADEQTDLASAVTAEANSLAEEATELEALVDELETSESARQSVDGTVSDSVSSVRH</sequence>
<dbReference type="SMART" id="SM00304">
    <property type="entry name" value="HAMP"/>
    <property type="match status" value="2"/>
</dbReference>
<dbReference type="Pfam" id="PF00672">
    <property type="entry name" value="HAMP"/>
    <property type="match status" value="1"/>
</dbReference>
<dbReference type="GO" id="GO:0016020">
    <property type="term" value="C:membrane"/>
    <property type="evidence" value="ECO:0007669"/>
    <property type="project" value="InterPro"/>
</dbReference>
<reference evidence="8 9" key="1">
    <citation type="submission" date="2019-11" db="EMBL/GenBank/DDBJ databases">
        <title>Whole genome sequence of Haloferax sp. MBLA0076.</title>
        <authorList>
            <person name="Seo M.-J."/>
            <person name="Cho E.-S."/>
        </authorList>
    </citation>
    <scope>NUCLEOTIDE SEQUENCE [LARGE SCALE GENOMIC DNA]</scope>
    <source>
        <strain evidence="8 9">MBLA0076</strain>
    </source>
</reference>
<dbReference type="SUPFAM" id="SSF58104">
    <property type="entry name" value="Methyl-accepting chemotaxis protein (MCP) signaling domain"/>
    <property type="match status" value="1"/>
</dbReference>
<dbReference type="EMBL" id="WKJO01000001">
    <property type="protein sequence ID" value="MRX22661.1"/>
    <property type="molecule type" value="Genomic_DNA"/>
</dbReference>
<proteinExistence type="inferred from homology"/>
<feature type="compositionally biased region" description="Low complexity" evidence="4">
    <location>
        <begin position="553"/>
        <end position="567"/>
    </location>
</feature>
<feature type="transmembrane region" description="Helical" evidence="5">
    <location>
        <begin position="74"/>
        <end position="94"/>
    </location>
</feature>
<feature type="transmembrane region" description="Helical" evidence="5">
    <location>
        <begin position="100"/>
        <end position="124"/>
    </location>
</feature>
<dbReference type="Gene3D" id="6.10.250.1910">
    <property type="match status" value="1"/>
</dbReference>
<evidence type="ECO:0000256" key="4">
    <source>
        <dbReference type="SAM" id="MobiDB-lite"/>
    </source>
</evidence>
<evidence type="ECO:0000313" key="8">
    <source>
        <dbReference type="EMBL" id="MRX22661.1"/>
    </source>
</evidence>
<dbReference type="PANTHER" id="PTHR32089:SF112">
    <property type="entry name" value="LYSOZYME-LIKE PROTEIN-RELATED"/>
    <property type="match status" value="1"/>
</dbReference>
<accession>A0A6A8GIS3</accession>
<dbReference type="SMART" id="SM00283">
    <property type="entry name" value="MA"/>
    <property type="match status" value="1"/>
</dbReference>
<gene>
    <name evidence="8" type="ORF">GJR96_11960</name>
</gene>
<name>A0A6A8GIS3_9EURY</name>
<dbReference type="PANTHER" id="PTHR32089">
    <property type="entry name" value="METHYL-ACCEPTING CHEMOTAXIS PROTEIN MCPB"/>
    <property type="match status" value="1"/>
</dbReference>
<evidence type="ECO:0000313" key="9">
    <source>
        <dbReference type="Proteomes" id="UP000439022"/>
    </source>
</evidence>
<dbReference type="Proteomes" id="UP000439022">
    <property type="component" value="Unassembled WGS sequence"/>
</dbReference>
<keyword evidence="5" id="KW-0472">Membrane</keyword>
<dbReference type="PROSITE" id="PS50111">
    <property type="entry name" value="CHEMOTAXIS_TRANSDUC_2"/>
    <property type="match status" value="1"/>
</dbReference>
<organism evidence="8 9">
    <name type="scientific">Haloferax litoreum</name>
    <dbReference type="NCBI Taxonomy" id="2666140"/>
    <lineage>
        <taxon>Archaea</taxon>
        <taxon>Methanobacteriati</taxon>
        <taxon>Methanobacteriota</taxon>
        <taxon>Stenosarchaea group</taxon>
        <taxon>Halobacteria</taxon>
        <taxon>Halobacteriales</taxon>
        <taxon>Haloferacaceae</taxon>
        <taxon>Haloferax</taxon>
    </lineage>
</organism>
<protein>
    <submittedName>
        <fullName evidence="8">HAMP domain-containing protein</fullName>
    </submittedName>
</protein>
<evidence type="ECO:0000256" key="1">
    <source>
        <dbReference type="ARBA" id="ARBA00023224"/>
    </source>
</evidence>
<feature type="domain" description="HAMP" evidence="7">
    <location>
        <begin position="121"/>
        <end position="173"/>
    </location>
</feature>
<feature type="region of interest" description="Disordered" evidence="4">
    <location>
        <begin position="544"/>
        <end position="567"/>
    </location>
</feature>
<dbReference type="Pfam" id="PF00015">
    <property type="entry name" value="MCPsignal"/>
    <property type="match status" value="1"/>
</dbReference>
<keyword evidence="5" id="KW-0812">Transmembrane</keyword>
<dbReference type="SUPFAM" id="SSF158472">
    <property type="entry name" value="HAMP domain-like"/>
    <property type="match status" value="1"/>
</dbReference>
<evidence type="ECO:0000256" key="2">
    <source>
        <dbReference type="ARBA" id="ARBA00029447"/>
    </source>
</evidence>
<keyword evidence="9" id="KW-1185">Reference proteome</keyword>